<dbReference type="Pfam" id="PF20231">
    <property type="entry name" value="DUF6589"/>
    <property type="match status" value="1"/>
</dbReference>
<evidence type="ECO:0000256" key="1">
    <source>
        <dbReference type="SAM" id="MobiDB-lite"/>
    </source>
</evidence>
<gene>
    <name evidence="3" type="ORF">PSTG_08611</name>
</gene>
<evidence type="ECO:0000313" key="4">
    <source>
        <dbReference type="Proteomes" id="UP000054564"/>
    </source>
</evidence>
<dbReference type="Proteomes" id="UP000054564">
    <property type="component" value="Unassembled WGS sequence"/>
</dbReference>
<name>A0A0L0VFW8_9BASI</name>
<dbReference type="STRING" id="1165861.A0A0L0VFW8"/>
<dbReference type="InterPro" id="IPR046496">
    <property type="entry name" value="DUF6589"/>
</dbReference>
<evidence type="ECO:0000259" key="2">
    <source>
        <dbReference type="Pfam" id="PF20231"/>
    </source>
</evidence>
<proteinExistence type="predicted"/>
<accession>A0A0L0VFW8</accession>
<comment type="caution">
    <text evidence="3">The sequence shown here is derived from an EMBL/GenBank/DDBJ whole genome shotgun (WGS) entry which is preliminary data.</text>
</comment>
<dbReference type="OrthoDB" id="2505171at2759"/>
<protein>
    <recommendedName>
        <fullName evidence="2">DUF6589 domain-containing protein</fullName>
    </recommendedName>
</protein>
<evidence type="ECO:0000313" key="3">
    <source>
        <dbReference type="EMBL" id="KNE98148.1"/>
    </source>
</evidence>
<feature type="domain" description="DUF6589" evidence="2">
    <location>
        <begin position="358"/>
        <end position="757"/>
    </location>
</feature>
<reference evidence="4" key="1">
    <citation type="submission" date="2014-03" db="EMBL/GenBank/DDBJ databases">
        <title>The Genome Sequence of Puccinia striiformis f. sp. tritici PST-78.</title>
        <authorList>
            <consortium name="The Broad Institute Genome Sequencing Platform"/>
            <person name="Cuomo C."/>
            <person name="Hulbert S."/>
            <person name="Chen X."/>
            <person name="Walker B."/>
            <person name="Young S.K."/>
            <person name="Zeng Q."/>
            <person name="Gargeya S."/>
            <person name="Fitzgerald M."/>
            <person name="Haas B."/>
            <person name="Abouelleil A."/>
            <person name="Alvarado L."/>
            <person name="Arachchi H.M."/>
            <person name="Berlin A.M."/>
            <person name="Chapman S.B."/>
            <person name="Goldberg J."/>
            <person name="Griggs A."/>
            <person name="Gujja S."/>
            <person name="Hansen M."/>
            <person name="Howarth C."/>
            <person name="Imamovic A."/>
            <person name="Larimer J."/>
            <person name="McCowan C."/>
            <person name="Montmayeur A."/>
            <person name="Murphy C."/>
            <person name="Neiman D."/>
            <person name="Pearson M."/>
            <person name="Priest M."/>
            <person name="Roberts A."/>
            <person name="Saif S."/>
            <person name="Shea T."/>
            <person name="Sisk P."/>
            <person name="Sykes S."/>
            <person name="Wortman J."/>
            <person name="Nusbaum C."/>
            <person name="Birren B."/>
        </authorList>
    </citation>
    <scope>NUCLEOTIDE SEQUENCE [LARGE SCALE GENOMIC DNA]</scope>
    <source>
        <strain evidence="4">race PST-78</strain>
    </source>
</reference>
<keyword evidence="4" id="KW-1185">Reference proteome</keyword>
<dbReference type="EMBL" id="AJIL01000060">
    <property type="protein sequence ID" value="KNE98148.1"/>
    <property type="molecule type" value="Genomic_DNA"/>
</dbReference>
<sequence>MDVNLANLPSATPASIPTGPADSALLSLNHAASSEAPQSTPNPLNTKSELSSVEAIKVMKICHAMEDLQLNTKKFMMAFLQQSDKDIIKRRRLWGAPIGWDSTLEVINAARDLICGTPNGRIYWKSYILSEAQACMQKEGCFRDAVAKGFYQSSKDVGPEYFDISAKKSRNHRLRESMPFLYKLVMSKLMLNSPDANKPGSDDEDGFSDASSVSDSDAPQEGTPTFNSIPVSRSAAKKMKSLRQSAAWCRFFATAAGTGCRTPLTQRFGLLANMHNNQSKMQVNSATRTTSPRSYVLTILTSKRVYMTSLPRQSRMFHGTWGYLHRINPALLNSVDRKDLSLPRYKAAIAECASMTIRPSSLLPTNDEYIHFRAVLKSQIASVLLKYIATPQDTDTPISIIPPIVDQITPQKPDITMLKLMLASDNSAEGIGEVFEGITNQLDIDKSEFFGRLQVFEGDLGTCMNIESLRSQRKPSRHAQDAFANCFTLLGAAHVLWNFAQRILLLHFGDNTNANDLGAWRYMEGLGIPNKRPAAKNDFTLMLAHIQKVHEATIIQCLLSVMNTPPSSISTEEKIMRPSSELVQVIDDCYERFFSPDSRRKALLEKNTKKYNLIVRLRDFATVVECNNAMRAGDVGRLLNIWCRWTIMAQGITGLTNYGIHLPRMLLLLTKVLPPGLRKVLQHSLLICPSGRPGHFVAKDFYLEVQNYWLKYFFNRTGTGTDISRMMNVFSTNVPLLRQLVHDLRSDSGRGNQYQSHKTVLSSLAIESFLRMAQQYNICCNETTSKSIINKVTDIFDEGYEKLRKEFKLGSERLGRFNPSLVLNYTAADEAGNET</sequence>
<feature type="compositionally biased region" description="Low complexity" evidence="1">
    <location>
        <begin position="208"/>
        <end position="217"/>
    </location>
</feature>
<feature type="region of interest" description="Disordered" evidence="1">
    <location>
        <begin position="193"/>
        <end position="230"/>
    </location>
</feature>
<organism evidence="3 4">
    <name type="scientific">Puccinia striiformis f. sp. tritici PST-78</name>
    <dbReference type="NCBI Taxonomy" id="1165861"/>
    <lineage>
        <taxon>Eukaryota</taxon>
        <taxon>Fungi</taxon>
        <taxon>Dikarya</taxon>
        <taxon>Basidiomycota</taxon>
        <taxon>Pucciniomycotina</taxon>
        <taxon>Pucciniomycetes</taxon>
        <taxon>Pucciniales</taxon>
        <taxon>Pucciniaceae</taxon>
        <taxon>Puccinia</taxon>
    </lineage>
</organism>
<dbReference type="AlphaFoldDB" id="A0A0L0VFW8"/>